<keyword evidence="3" id="KW-1185">Reference proteome</keyword>
<gene>
    <name evidence="2" type="ORF">SISNIDRAFT_462190</name>
</gene>
<keyword evidence="1" id="KW-0732">Signal</keyword>
<evidence type="ECO:0000313" key="3">
    <source>
        <dbReference type="Proteomes" id="UP000076722"/>
    </source>
</evidence>
<reference evidence="2 3" key="1">
    <citation type="journal article" date="2016" name="Mol. Biol. Evol.">
        <title>Comparative Genomics of Early-Diverging Mushroom-Forming Fungi Provides Insights into the Origins of Lignocellulose Decay Capabilities.</title>
        <authorList>
            <person name="Nagy L.G."/>
            <person name="Riley R."/>
            <person name="Tritt A."/>
            <person name="Adam C."/>
            <person name="Daum C."/>
            <person name="Floudas D."/>
            <person name="Sun H."/>
            <person name="Yadav J.S."/>
            <person name="Pangilinan J."/>
            <person name="Larsson K.H."/>
            <person name="Matsuura K."/>
            <person name="Barry K."/>
            <person name="Labutti K."/>
            <person name="Kuo R."/>
            <person name="Ohm R.A."/>
            <person name="Bhattacharya S.S."/>
            <person name="Shirouzu T."/>
            <person name="Yoshinaga Y."/>
            <person name="Martin F.M."/>
            <person name="Grigoriev I.V."/>
            <person name="Hibbett D.S."/>
        </authorList>
    </citation>
    <scope>NUCLEOTIDE SEQUENCE [LARGE SCALE GENOMIC DNA]</scope>
    <source>
        <strain evidence="2 3">HHB9708</strain>
    </source>
</reference>
<proteinExistence type="predicted"/>
<evidence type="ECO:0000313" key="2">
    <source>
        <dbReference type="EMBL" id="KZS98146.1"/>
    </source>
</evidence>
<accession>A0A164ZW29</accession>
<dbReference type="Proteomes" id="UP000076722">
    <property type="component" value="Unassembled WGS sequence"/>
</dbReference>
<feature type="signal peptide" evidence="1">
    <location>
        <begin position="1"/>
        <end position="20"/>
    </location>
</feature>
<organism evidence="2 3">
    <name type="scientific">Sistotremastrum niveocremeum HHB9708</name>
    <dbReference type="NCBI Taxonomy" id="1314777"/>
    <lineage>
        <taxon>Eukaryota</taxon>
        <taxon>Fungi</taxon>
        <taxon>Dikarya</taxon>
        <taxon>Basidiomycota</taxon>
        <taxon>Agaricomycotina</taxon>
        <taxon>Agaricomycetes</taxon>
        <taxon>Sistotremastrales</taxon>
        <taxon>Sistotremastraceae</taxon>
        <taxon>Sertulicium</taxon>
        <taxon>Sertulicium niveocremeum</taxon>
    </lineage>
</organism>
<dbReference type="AlphaFoldDB" id="A0A164ZW29"/>
<dbReference type="EMBL" id="KV419395">
    <property type="protein sequence ID" value="KZS98146.1"/>
    <property type="molecule type" value="Genomic_DNA"/>
</dbReference>
<protein>
    <submittedName>
        <fullName evidence="2">Uncharacterized protein</fullName>
    </submittedName>
</protein>
<feature type="chain" id="PRO_5007855017" evidence="1">
    <location>
        <begin position="21"/>
        <end position="152"/>
    </location>
</feature>
<evidence type="ECO:0000256" key="1">
    <source>
        <dbReference type="SAM" id="SignalP"/>
    </source>
</evidence>
<sequence length="152" mass="17600">MFLPVVLLAPALVLVAPASCNTDQSQTRHFDWIFKILEGSRKVDLERHDTSCRIDKAREQREEGNQVDEALHCREVSLVQWVVEKDVVQVSRWPDIYREMWKSSSSMALADSESAWMIVFDDTDMFRHRLQALFHIDLSGIQLPRGKRGEDS</sequence>
<name>A0A164ZW29_9AGAM</name>